<dbReference type="PANTHER" id="PTHR42704">
    <property type="entry name" value="RIBULOSE BISPHOSPHATE CARBOXYLASE"/>
    <property type="match status" value="1"/>
</dbReference>
<dbReference type="EMBL" id="QPJT01000003">
    <property type="protein sequence ID" value="RCX19510.1"/>
    <property type="molecule type" value="Genomic_DNA"/>
</dbReference>
<dbReference type="InterPro" id="IPR036376">
    <property type="entry name" value="RuBisCO_lsu_C_sf"/>
</dbReference>
<evidence type="ECO:0000259" key="1">
    <source>
        <dbReference type="Pfam" id="PF00016"/>
    </source>
</evidence>
<keyword evidence="3" id="KW-1185">Reference proteome</keyword>
<dbReference type="InterPro" id="IPR000685">
    <property type="entry name" value="RuBisCO_lsu_C"/>
</dbReference>
<dbReference type="AlphaFoldDB" id="A0A369BD68"/>
<dbReference type="OrthoDB" id="9770811at2"/>
<dbReference type="GO" id="GO:0000287">
    <property type="term" value="F:magnesium ion binding"/>
    <property type="evidence" value="ECO:0007669"/>
    <property type="project" value="InterPro"/>
</dbReference>
<organism evidence="2 3">
    <name type="scientific">Anaerobacterium chartisolvens</name>
    <dbReference type="NCBI Taxonomy" id="1297424"/>
    <lineage>
        <taxon>Bacteria</taxon>
        <taxon>Bacillati</taxon>
        <taxon>Bacillota</taxon>
        <taxon>Clostridia</taxon>
        <taxon>Eubacteriales</taxon>
        <taxon>Oscillospiraceae</taxon>
        <taxon>Anaerobacterium</taxon>
    </lineage>
</organism>
<dbReference type="SUPFAM" id="SSF51649">
    <property type="entry name" value="RuBisCo, C-terminal domain"/>
    <property type="match status" value="1"/>
</dbReference>
<sequence length="449" mass="52049">MSIVITYNNFILKEEEKIKERMGKFSGDVSIEALRSFARDVSWGTYADELTAIDKTIDGWESVKDFQPSIEPEYLASDKKQFTLTFKDDFFNFESEGVDHFIATIAGDVLTYSYFYKIQVADFCLNSDVYREYFKGPNIGIDRIYKEFLKDTVITDLRPIVAFSIKPRMGLTIDKLKKVCEEVSKGEIDIIEDDERIIDPIYCPFTSRVDIMANLQRSYKTKFSVNITGSIEKMIERLRYAHSKGIKFVKIDVLVTGFDSLRLVSEYIRTKLDSQVAITCYPDAIGMYRHLSREFILKMSRLCGADIIYTGTPQWARMDDEFSKEKYDINIKYLQDRLYTQRLLLDSIEGFSVKDSLPTISNGCDISNAELIQFIYRKAFNHHKFAFYVGGGISGFPATLKESTKEWMNCIKHTANKSLDDYDNYKYRFLEKMLEAGIETFEIKKEMGK</sequence>
<dbReference type="GO" id="GO:0016984">
    <property type="term" value="F:ribulose-bisphosphate carboxylase activity"/>
    <property type="evidence" value="ECO:0007669"/>
    <property type="project" value="InterPro"/>
</dbReference>
<proteinExistence type="predicted"/>
<dbReference type="Gene3D" id="3.20.20.110">
    <property type="entry name" value="Ribulose bisphosphate carboxylase, large subunit, C-terminal domain"/>
    <property type="match status" value="1"/>
</dbReference>
<name>A0A369BD68_9FIRM</name>
<dbReference type="Proteomes" id="UP000253034">
    <property type="component" value="Unassembled WGS sequence"/>
</dbReference>
<evidence type="ECO:0000313" key="3">
    <source>
        <dbReference type="Proteomes" id="UP000253034"/>
    </source>
</evidence>
<evidence type="ECO:0000313" key="2">
    <source>
        <dbReference type="EMBL" id="RCX19510.1"/>
    </source>
</evidence>
<dbReference type="Pfam" id="PF00016">
    <property type="entry name" value="RuBisCO_large"/>
    <property type="match status" value="1"/>
</dbReference>
<gene>
    <name evidence="2" type="ORF">DFR58_103257</name>
</gene>
<reference evidence="2 3" key="1">
    <citation type="submission" date="2018-07" db="EMBL/GenBank/DDBJ databases">
        <title>Genomic Encyclopedia of Type Strains, Phase IV (KMG-IV): sequencing the most valuable type-strain genomes for metagenomic binning, comparative biology and taxonomic classification.</title>
        <authorList>
            <person name="Goeker M."/>
        </authorList>
    </citation>
    <scope>NUCLEOTIDE SEQUENCE [LARGE SCALE GENOMIC DNA]</scope>
    <source>
        <strain evidence="2 3">DSM 27016</strain>
    </source>
</reference>
<protein>
    <submittedName>
        <fullName evidence="2">Ribulose 1,5-bisphosphate carboxylase large subunit-like protein</fullName>
    </submittedName>
</protein>
<accession>A0A369BD68</accession>
<feature type="domain" description="Ribulose bisphosphate carboxylase large subunit C-terminal" evidence="1">
    <location>
        <begin position="158"/>
        <end position="401"/>
    </location>
</feature>
<dbReference type="RefSeq" id="WP_114296562.1">
    <property type="nucleotide sequence ID" value="NZ_QPJT01000003.1"/>
</dbReference>
<dbReference type="InterPro" id="IPR033966">
    <property type="entry name" value="RuBisCO"/>
</dbReference>
<comment type="caution">
    <text evidence="2">The sequence shown here is derived from an EMBL/GenBank/DDBJ whole genome shotgun (WGS) entry which is preliminary data.</text>
</comment>
<dbReference type="PANTHER" id="PTHR42704:SF17">
    <property type="entry name" value="RIBULOSE BISPHOSPHATE CARBOXYLASE LARGE CHAIN"/>
    <property type="match status" value="1"/>
</dbReference>